<proteinExistence type="predicted"/>
<dbReference type="OrthoDB" id="496380at2759"/>
<dbReference type="AlphaFoldDB" id="A0A830HV93"/>
<organism evidence="1 2">
    <name type="scientific">Pycnococcus provasolii</name>
    <dbReference type="NCBI Taxonomy" id="41880"/>
    <lineage>
        <taxon>Eukaryota</taxon>
        <taxon>Viridiplantae</taxon>
        <taxon>Chlorophyta</taxon>
        <taxon>Pseudoscourfieldiophyceae</taxon>
        <taxon>Pseudoscourfieldiales</taxon>
        <taxon>Pycnococcaceae</taxon>
        <taxon>Pycnococcus</taxon>
    </lineage>
</organism>
<comment type="caution">
    <text evidence="1">The sequence shown here is derived from an EMBL/GenBank/DDBJ whole genome shotgun (WGS) entry which is preliminary data.</text>
</comment>
<evidence type="ECO:0000313" key="2">
    <source>
        <dbReference type="Proteomes" id="UP000660262"/>
    </source>
</evidence>
<gene>
    <name evidence="1" type="ORF">PPROV_000976200</name>
</gene>
<evidence type="ECO:0000313" key="1">
    <source>
        <dbReference type="EMBL" id="GHP11032.1"/>
    </source>
</evidence>
<protein>
    <submittedName>
        <fullName evidence="1">ER-associated protein degradation protein</fullName>
    </submittedName>
</protein>
<reference evidence="1" key="1">
    <citation type="submission" date="2020-10" db="EMBL/GenBank/DDBJ databases">
        <title>Unveiling of a novel bifunctional photoreceptor, Dualchrome1, isolated from a cosmopolitan green alga.</title>
        <authorList>
            <person name="Suzuki S."/>
            <person name="Kawachi M."/>
        </authorList>
    </citation>
    <scope>NUCLEOTIDE SEQUENCE</scope>
    <source>
        <strain evidence="1">NIES 2893</strain>
    </source>
</reference>
<keyword evidence="2" id="KW-1185">Reference proteome</keyword>
<sequence length="200" mass="21519">MALLQSSSSKPSFLLGKKASSSCFRRFCYGNRRRRCLLAASASSASASSLADVVVLSDVPAVDAPATASSASASAGEVRMPYAQRKALERGESLRRSPNEKAWVKTVNLSVEHRDNGSWVRTDGNILIPGNAEDFKTWATDPYMSGDDQILISATAVILASTAREQGWLPPKVSAAILTGVKILSVVWISVYWGADYLTY</sequence>
<name>A0A830HV93_9CHLO</name>
<dbReference type="EMBL" id="BNJQ01000032">
    <property type="protein sequence ID" value="GHP11032.1"/>
    <property type="molecule type" value="Genomic_DNA"/>
</dbReference>
<accession>A0A830HV93</accession>
<dbReference type="Proteomes" id="UP000660262">
    <property type="component" value="Unassembled WGS sequence"/>
</dbReference>